<dbReference type="Pfam" id="PF13648">
    <property type="entry name" value="Lipocalin_4"/>
    <property type="match status" value="1"/>
</dbReference>
<dbReference type="STRING" id="1125876.SAMN05443292_2185"/>
<evidence type="ECO:0000259" key="1">
    <source>
        <dbReference type="Pfam" id="PF13648"/>
    </source>
</evidence>
<dbReference type="RefSeq" id="WP_090080456.1">
    <property type="nucleotide sequence ID" value="NZ_FOQT01000003.1"/>
</dbReference>
<proteinExistence type="predicted"/>
<gene>
    <name evidence="2" type="ORF">SAMN05443292_2185</name>
</gene>
<name>A0A1I3H4M7_9FLAO</name>
<dbReference type="EMBL" id="FOQT01000003">
    <property type="protein sequence ID" value="SFI30619.1"/>
    <property type="molecule type" value="Genomic_DNA"/>
</dbReference>
<accession>A0A1I3H4M7</accession>
<sequence length="129" mass="14990">MKKILYLVLLSTNFLSAQFNPESDKKIKGKWEFKVFSDSIAFPMIDGIKTENIIFVNKLEFKNNNIFTSKSRGEKLNGKWTILGNNLILNFENKTSILYEIMRLNDSRLELKEEGMVVSNLGYDKKSDR</sequence>
<organism evidence="2 3">
    <name type="scientific">Halpernia frigidisoli</name>
    <dbReference type="NCBI Taxonomy" id="1125876"/>
    <lineage>
        <taxon>Bacteria</taxon>
        <taxon>Pseudomonadati</taxon>
        <taxon>Bacteroidota</taxon>
        <taxon>Flavobacteriia</taxon>
        <taxon>Flavobacteriales</taxon>
        <taxon>Weeksellaceae</taxon>
        <taxon>Chryseobacterium group</taxon>
        <taxon>Halpernia</taxon>
    </lineage>
</organism>
<dbReference type="AlphaFoldDB" id="A0A1I3H4M7"/>
<evidence type="ECO:0000313" key="3">
    <source>
        <dbReference type="Proteomes" id="UP000198931"/>
    </source>
</evidence>
<keyword evidence="3" id="KW-1185">Reference proteome</keyword>
<dbReference type="OrthoDB" id="1264275at2"/>
<dbReference type="Proteomes" id="UP000198931">
    <property type="component" value="Unassembled WGS sequence"/>
</dbReference>
<evidence type="ECO:0000313" key="2">
    <source>
        <dbReference type="EMBL" id="SFI30619.1"/>
    </source>
</evidence>
<reference evidence="2 3" key="1">
    <citation type="submission" date="2016-10" db="EMBL/GenBank/DDBJ databases">
        <authorList>
            <person name="de Groot N.N."/>
        </authorList>
    </citation>
    <scope>NUCLEOTIDE SEQUENCE [LARGE SCALE GENOMIC DNA]</scope>
    <source>
        <strain evidence="2 3">DSM 26000</strain>
    </source>
</reference>
<protein>
    <submittedName>
        <fullName evidence="2">Lipocalin-like domain-containing protein</fullName>
    </submittedName>
</protein>
<feature type="domain" description="Lipocalin-like" evidence="1">
    <location>
        <begin position="27"/>
        <end position="111"/>
    </location>
</feature>
<dbReference type="InterPro" id="IPR024311">
    <property type="entry name" value="Lipocalin-like"/>
</dbReference>